<proteinExistence type="predicted"/>
<dbReference type="Proteomes" id="UP000236584">
    <property type="component" value="Chromosome"/>
</dbReference>
<evidence type="ECO:0000256" key="1">
    <source>
        <dbReference type="SAM" id="MobiDB-lite"/>
    </source>
</evidence>
<protein>
    <submittedName>
        <fullName evidence="2">Uncharacterized protein</fullName>
    </submittedName>
</protein>
<dbReference type="InterPro" id="IPR011006">
    <property type="entry name" value="CheY-like_superfamily"/>
</dbReference>
<dbReference type="SUPFAM" id="SSF52172">
    <property type="entry name" value="CheY-like"/>
    <property type="match status" value="1"/>
</dbReference>
<dbReference type="AlphaFoldDB" id="A0A2I8VM24"/>
<keyword evidence="3" id="KW-1185">Reference proteome</keyword>
<feature type="region of interest" description="Disordered" evidence="1">
    <location>
        <begin position="1"/>
        <end position="56"/>
    </location>
</feature>
<sequence length="84" mass="9476">MVGSTRCIKQLGRRDADAGPVGSGPERLQSEATPVSRVLSDDDMPETNGLGVRERVRDVGSRVPSILYAEARRRDRRADRRRRW</sequence>
<dbReference type="EMBL" id="CP026309">
    <property type="protein sequence ID" value="AUV82980.1"/>
    <property type="molecule type" value="Genomic_DNA"/>
</dbReference>
<evidence type="ECO:0000313" key="3">
    <source>
        <dbReference type="Proteomes" id="UP000236584"/>
    </source>
</evidence>
<evidence type="ECO:0000313" key="2">
    <source>
        <dbReference type="EMBL" id="AUV82980.1"/>
    </source>
</evidence>
<accession>A0A2I8VM24</accession>
<reference evidence="2 3" key="1">
    <citation type="submission" date="2018-01" db="EMBL/GenBank/DDBJ databases">
        <title>Complete genome sequence of Salinigranum rubrum GX10T, an extremely halophilic archaeon isolated from a marine solar saltern.</title>
        <authorList>
            <person name="Han S."/>
        </authorList>
    </citation>
    <scope>NUCLEOTIDE SEQUENCE [LARGE SCALE GENOMIC DNA]</scope>
    <source>
        <strain evidence="2 3">GX10</strain>
    </source>
</reference>
<dbReference type="KEGG" id="srub:C2R22_16110"/>
<organism evidence="2 3">
    <name type="scientific">Salinigranum rubrum</name>
    <dbReference type="NCBI Taxonomy" id="755307"/>
    <lineage>
        <taxon>Archaea</taxon>
        <taxon>Methanobacteriati</taxon>
        <taxon>Methanobacteriota</taxon>
        <taxon>Stenosarchaea group</taxon>
        <taxon>Halobacteria</taxon>
        <taxon>Halobacteriales</taxon>
        <taxon>Haloferacaceae</taxon>
        <taxon>Salinigranum</taxon>
    </lineage>
</organism>
<name>A0A2I8VM24_9EURY</name>
<gene>
    <name evidence="2" type="ORF">C2R22_16110</name>
</gene>